<proteinExistence type="predicted"/>
<protein>
    <submittedName>
        <fullName evidence="1">Uncharacterized protein</fullName>
    </submittedName>
</protein>
<dbReference type="KEGG" id="llu:AKJ09_03308"/>
<evidence type="ECO:0000313" key="2">
    <source>
        <dbReference type="Proteomes" id="UP000064967"/>
    </source>
</evidence>
<evidence type="ECO:0000313" key="1">
    <source>
        <dbReference type="EMBL" id="AKU96644.1"/>
    </source>
</evidence>
<dbReference type="EMBL" id="CP012333">
    <property type="protein sequence ID" value="AKU96644.1"/>
    <property type="molecule type" value="Genomic_DNA"/>
</dbReference>
<gene>
    <name evidence="1" type="ORF">AKJ09_03308</name>
</gene>
<organism evidence="1 2">
    <name type="scientific">Labilithrix luteola</name>
    <dbReference type="NCBI Taxonomy" id="1391654"/>
    <lineage>
        <taxon>Bacteria</taxon>
        <taxon>Pseudomonadati</taxon>
        <taxon>Myxococcota</taxon>
        <taxon>Polyangia</taxon>
        <taxon>Polyangiales</taxon>
        <taxon>Labilitrichaceae</taxon>
        <taxon>Labilithrix</taxon>
    </lineage>
</organism>
<dbReference type="Proteomes" id="UP000064967">
    <property type="component" value="Chromosome"/>
</dbReference>
<accession>A0A0K1PU38</accession>
<dbReference type="AlphaFoldDB" id="A0A0K1PU38"/>
<keyword evidence="2" id="KW-1185">Reference proteome</keyword>
<sequence length="151" mass="15981">MPALGGDARGDVVRVVSMIGKSLNERYTLGALEADRAESILSGALPKHAALLVQVRSRDAKMIACLVVDADEATVRECRTMGFDVKAGGSGVFGLLGADLVRFFSRLPAHQQKWLETPCGPRETKVFLMAGGLALLSVETNDGKVAIKAIA</sequence>
<name>A0A0K1PU38_9BACT</name>
<reference evidence="1 2" key="1">
    <citation type="submission" date="2015-08" db="EMBL/GenBank/DDBJ databases">
        <authorList>
            <person name="Babu N.S."/>
            <person name="Beckwith C.J."/>
            <person name="Beseler K.G."/>
            <person name="Brison A."/>
            <person name="Carone J.V."/>
            <person name="Caskin T.P."/>
            <person name="Diamond M."/>
            <person name="Durham M.E."/>
            <person name="Foxe J.M."/>
            <person name="Go M."/>
            <person name="Henderson B.A."/>
            <person name="Jones I.B."/>
            <person name="McGettigan J.A."/>
            <person name="Micheletti S.J."/>
            <person name="Nasrallah M.E."/>
            <person name="Ortiz D."/>
            <person name="Piller C.R."/>
            <person name="Privatt S.R."/>
            <person name="Schneider S.L."/>
            <person name="Sharp S."/>
            <person name="Smith T.C."/>
            <person name="Stanton J.D."/>
            <person name="Ullery H.E."/>
            <person name="Wilson R.J."/>
            <person name="Serrano M.G."/>
            <person name="Buck G."/>
            <person name="Lee V."/>
            <person name="Wang Y."/>
            <person name="Carvalho R."/>
            <person name="Voegtly L."/>
            <person name="Shi R."/>
            <person name="Duckworth R."/>
            <person name="Johnson A."/>
            <person name="Loviza R."/>
            <person name="Walstead R."/>
            <person name="Shah Z."/>
            <person name="Kiflezghi M."/>
            <person name="Wade K."/>
            <person name="Ball S.L."/>
            <person name="Bradley K.W."/>
            <person name="Asai D.J."/>
            <person name="Bowman C.A."/>
            <person name="Russell D.A."/>
            <person name="Pope W.H."/>
            <person name="Jacobs-Sera D."/>
            <person name="Hendrix R.W."/>
            <person name="Hatfull G.F."/>
        </authorList>
    </citation>
    <scope>NUCLEOTIDE SEQUENCE [LARGE SCALE GENOMIC DNA]</scope>
    <source>
        <strain evidence="1 2">DSM 27648</strain>
    </source>
</reference>